<dbReference type="Pfam" id="PF07690">
    <property type="entry name" value="MFS_1"/>
    <property type="match status" value="2"/>
</dbReference>
<feature type="transmembrane region" description="Helical" evidence="5">
    <location>
        <begin position="139"/>
        <end position="163"/>
    </location>
</feature>
<feature type="transmembrane region" description="Helical" evidence="5">
    <location>
        <begin position="106"/>
        <end position="127"/>
    </location>
</feature>
<evidence type="ECO:0000313" key="6">
    <source>
        <dbReference type="EMBL" id="MBB5199662.1"/>
    </source>
</evidence>
<evidence type="ECO:0000256" key="2">
    <source>
        <dbReference type="ARBA" id="ARBA00022692"/>
    </source>
</evidence>
<keyword evidence="2 5" id="KW-0812">Transmembrane</keyword>
<evidence type="ECO:0000313" key="7">
    <source>
        <dbReference type="Proteomes" id="UP000571084"/>
    </source>
</evidence>
<evidence type="ECO:0000256" key="5">
    <source>
        <dbReference type="SAM" id="Phobius"/>
    </source>
</evidence>
<dbReference type="PANTHER" id="PTHR23514">
    <property type="entry name" value="BYPASS OF STOP CODON PROTEIN 6"/>
    <property type="match status" value="1"/>
</dbReference>
<feature type="transmembrane region" description="Helical" evidence="5">
    <location>
        <begin position="211"/>
        <end position="234"/>
    </location>
</feature>
<accession>A0A840RR90</accession>
<comment type="subcellular location">
    <subcellularLocation>
        <location evidence="1">Membrane</location>
        <topology evidence="1">Multi-pass membrane protein</topology>
    </subcellularLocation>
</comment>
<dbReference type="RefSeq" id="WP_168056500.1">
    <property type="nucleotide sequence ID" value="NZ_JAAOZT010000010.1"/>
</dbReference>
<feature type="transmembrane region" description="Helical" evidence="5">
    <location>
        <begin position="330"/>
        <end position="350"/>
    </location>
</feature>
<sequence length="383" mass="39577">MSSEIVFPAPHISRLRLVALPLLFVLLGMVYATWASRIPAIRDALQLDPAELSLVLLCAGIGAVGSFPLAAWLTGHFGARHSAGYAGIGLLLTMPCLALAPNMAWLMLAMTCLGLGSGCFDVAINALGATAEKVAGRSIMSLLHAWFCVGTLSGALIGSAFAGIEMSPFCHFGLLSIVFAVPLRLCYNALPNDRPEPSVGKKYFSMPHGPLIVLGVIGFCGAIVEGSVADWSGVYMKDWLHATDGVAPLAFAAFAGMMLITRLIGDRLKERFNARKVVTAGALVASVGMFIALVAPNVASSIAGFALTGVGVATVFPFVFSAAGRHGSTALAGVATLSYGGGLIGPPMIGFLAHGFGLHAALVLVGVLCLAVALAASRARWLE</sequence>
<gene>
    <name evidence="6" type="ORF">HNR39_001494</name>
</gene>
<dbReference type="SUPFAM" id="SSF103473">
    <property type="entry name" value="MFS general substrate transporter"/>
    <property type="match status" value="1"/>
</dbReference>
<protein>
    <submittedName>
        <fullName evidence="6">Fucose permease</fullName>
    </submittedName>
</protein>
<proteinExistence type="predicted"/>
<feature type="transmembrane region" description="Helical" evidence="5">
    <location>
        <begin position="246"/>
        <end position="265"/>
    </location>
</feature>
<evidence type="ECO:0000256" key="1">
    <source>
        <dbReference type="ARBA" id="ARBA00004141"/>
    </source>
</evidence>
<feature type="transmembrane region" description="Helical" evidence="5">
    <location>
        <begin position="356"/>
        <end position="376"/>
    </location>
</feature>
<keyword evidence="7" id="KW-1185">Reference proteome</keyword>
<name>A0A840RR90_9BURK</name>
<dbReference type="InterPro" id="IPR011701">
    <property type="entry name" value="MFS"/>
</dbReference>
<keyword evidence="3 5" id="KW-1133">Transmembrane helix</keyword>
<dbReference type="EMBL" id="JACHHQ010000003">
    <property type="protein sequence ID" value="MBB5199662.1"/>
    <property type="molecule type" value="Genomic_DNA"/>
</dbReference>
<feature type="transmembrane region" description="Helical" evidence="5">
    <location>
        <begin position="277"/>
        <end position="296"/>
    </location>
</feature>
<dbReference type="Gene3D" id="1.20.1250.20">
    <property type="entry name" value="MFS general substrate transporter like domains"/>
    <property type="match status" value="2"/>
</dbReference>
<dbReference type="InterPro" id="IPR036259">
    <property type="entry name" value="MFS_trans_sf"/>
</dbReference>
<dbReference type="AlphaFoldDB" id="A0A840RR90"/>
<reference evidence="6 7" key="1">
    <citation type="submission" date="2020-08" db="EMBL/GenBank/DDBJ databases">
        <title>Genomic Encyclopedia of Type Strains, Phase IV (KMG-IV): sequencing the most valuable type-strain genomes for metagenomic binning, comparative biology and taxonomic classification.</title>
        <authorList>
            <person name="Goeker M."/>
        </authorList>
    </citation>
    <scope>NUCLEOTIDE SEQUENCE [LARGE SCALE GENOMIC DNA]</scope>
    <source>
        <strain evidence="6 7">DSM 23240</strain>
    </source>
</reference>
<evidence type="ECO:0000256" key="3">
    <source>
        <dbReference type="ARBA" id="ARBA00022989"/>
    </source>
</evidence>
<feature type="transmembrane region" description="Helical" evidence="5">
    <location>
        <begin position="54"/>
        <end position="75"/>
    </location>
</feature>
<dbReference type="GO" id="GO:0022857">
    <property type="term" value="F:transmembrane transporter activity"/>
    <property type="evidence" value="ECO:0007669"/>
    <property type="project" value="InterPro"/>
</dbReference>
<dbReference type="PANTHER" id="PTHR23514:SF13">
    <property type="entry name" value="INNER MEMBRANE PROTEIN YBJJ"/>
    <property type="match status" value="1"/>
</dbReference>
<feature type="transmembrane region" description="Helical" evidence="5">
    <location>
        <begin position="302"/>
        <end position="323"/>
    </location>
</feature>
<dbReference type="Proteomes" id="UP000571084">
    <property type="component" value="Unassembled WGS sequence"/>
</dbReference>
<organism evidence="6 7">
    <name type="scientific">Glaciimonas immobilis</name>
    <dbReference type="NCBI Taxonomy" id="728004"/>
    <lineage>
        <taxon>Bacteria</taxon>
        <taxon>Pseudomonadati</taxon>
        <taxon>Pseudomonadota</taxon>
        <taxon>Betaproteobacteria</taxon>
        <taxon>Burkholderiales</taxon>
        <taxon>Oxalobacteraceae</taxon>
        <taxon>Glaciimonas</taxon>
    </lineage>
</organism>
<dbReference type="GO" id="GO:0016020">
    <property type="term" value="C:membrane"/>
    <property type="evidence" value="ECO:0007669"/>
    <property type="project" value="UniProtKB-SubCell"/>
</dbReference>
<feature type="transmembrane region" description="Helical" evidence="5">
    <location>
        <begin position="82"/>
        <end position="100"/>
    </location>
</feature>
<comment type="caution">
    <text evidence="6">The sequence shown here is derived from an EMBL/GenBank/DDBJ whole genome shotgun (WGS) entry which is preliminary data.</text>
</comment>
<keyword evidence="4 5" id="KW-0472">Membrane</keyword>
<feature type="transmembrane region" description="Helical" evidence="5">
    <location>
        <begin position="169"/>
        <end position="190"/>
    </location>
</feature>
<dbReference type="InterPro" id="IPR051788">
    <property type="entry name" value="MFS_Transporter"/>
</dbReference>
<evidence type="ECO:0000256" key="4">
    <source>
        <dbReference type="ARBA" id="ARBA00023136"/>
    </source>
</evidence>
<dbReference type="CDD" id="cd17393">
    <property type="entry name" value="MFS_MosC_like"/>
    <property type="match status" value="1"/>
</dbReference>